<gene>
    <name evidence="6" type="ORF">SAMN05443999_104236</name>
</gene>
<keyword evidence="3 4" id="KW-0732">Signal</keyword>
<dbReference type="PANTHER" id="PTHR46847:SF1">
    <property type="entry name" value="D-ALLOSE-BINDING PERIPLASMIC PROTEIN-RELATED"/>
    <property type="match status" value="1"/>
</dbReference>
<evidence type="ECO:0000256" key="4">
    <source>
        <dbReference type="SAM" id="SignalP"/>
    </source>
</evidence>
<name>A0A1H7NUE4_9RHOB</name>
<evidence type="ECO:0000256" key="3">
    <source>
        <dbReference type="ARBA" id="ARBA00022729"/>
    </source>
</evidence>
<dbReference type="Pfam" id="PF13407">
    <property type="entry name" value="Peripla_BP_4"/>
    <property type="match status" value="1"/>
</dbReference>
<comment type="subcellular location">
    <subcellularLocation>
        <location evidence="1">Cell envelope</location>
    </subcellularLocation>
</comment>
<feature type="domain" description="Periplasmic binding protein" evidence="5">
    <location>
        <begin position="53"/>
        <end position="307"/>
    </location>
</feature>
<dbReference type="PANTHER" id="PTHR46847">
    <property type="entry name" value="D-ALLOSE-BINDING PERIPLASMIC PROTEIN-RELATED"/>
    <property type="match status" value="1"/>
</dbReference>
<evidence type="ECO:0000313" key="6">
    <source>
        <dbReference type="EMBL" id="SEL27270.1"/>
    </source>
</evidence>
<dbReference type="Gene3D" id="3.40.50.2300">
    <property type="match status" value="2"/>
</dbReference>
<feature type="signal peptide" evidence="4">
    <location>
        <begin position="1"/>
        <end position="18"/>
    </location>
</feature>
<reference evidence="6 7" key="1">
    <citation type="submission" date="2016-10" db="EMBL/GenBank/DDBJ databases">
        <authorList>
            <person name="de Groot N.N."/>
        </authorList>
    </citation>
    <scope>NUCLEOTIDE SEQUENCE [LARGE SCALE GENOMIC DNA]</scope>
    <source>
        <strain evidence="6 7">DSM 100674</strain>
    </source>
</reference>
<evidence type="ECO:0000313" key="7">
    <source>
        <dbReference type="Proteomes" id="UP000199582"/>
    </source>
</evidence>
<evidence type="ECO:0000256" key="2">
    <source>
        <dbReference type="ARBA" id="ARBA00007639"/>
    </source>
</evidence>
<organism evidence="6 7">
    <name type="scientific">Roseovarius azorensis</name>
    <dbReference type="NCBI Taxonomy" id="1287727"/>
    <lineage>
        <taxon>Bacteria</taxon>
        <taxon>Pseudomonadati</taxon>
        <taxon>Pseudomonadota</taxon>
        <taxon>Alphaproteobacteria</taxon>
        <taxon>Rhodobacterales</taxon>
        <taxon>Roseobacteraceae</taxon>
        <taxon>Roseovarius</taxon>
    </lineage>
</organism>
<dbReference type="Proteomes" id="UP000199582">
    <property type="component" value="Unassembled WGS sequence"/>
</dbReference>
<dbReference type="CDD" id="cd06306">
    <property type="entry name" value="PBP1_TorT-like"/>
    <property type="match status" value="1"/>
</dbReference>
<sequence length="347" mass="37314">MQRIIACILSLLPLPLWAESWPLETHATPFDYDSPALSLDYTPLDQAAKPWIICVSYPHLKDAYWLSVNYGMVEEAERLGVGFRLVEAGGYPNLDRQIEQIRDCVAQGADALIVGTVSFDGLTPTILELSQTVPVIAAVNDIADSGIAAKAGVSWYEMGATAGRFIAARHPPGSAPVQLAWFPGPKGAGWVSFVEAGFRDAIADSAAMIALTKYGDTGREIQVSLVEETLDSGIHIDYLVGSAPTAEVAVSILRARGLQDQISIVSDYMSHAVFRGIRRGRILAAPTDFPITQGRLAIEMAVRAIEGTLTIRHAGPRIRLVVSDTVDSTDLVGTLAPASFIPVFEVE</sequence>
<keyword evidence="7" id="KW-1185">Reference proteome</keyword>
<evidence type="ECO:0000259" key="5">
    <source>
        <dbReference type="Pfam" id="PF13407"/>
    </source>
</evidence>
<dbReference type="EMBL" id="FOAG01000004">
    <property type="protein sequence ID" value="SEL27270.1"/>
    <property type="molecule type" value="Genomic_DNA"/>
</dbReference>
<comment type="similarity">
    <text evidence="2">Belongs to the bacterial solute-binding protein 2 family.</text>
</comment>
<proteinExistence type="inferred from homology"/>
<dbReference type="InterPro" id="IPR014301">
    <property type="entry name" value="TMAO_TorT"/>
</dbReference>
<dbReference type="STRING" id="1287727.SAMN05443999_104236"/>
<protein>
    <submittedName>
        <fullName evidence="6">Monosaccharide ABC transporter substrate-binding protein, CUT2 family</fullName>
    </submittedName>
</protein>
<dbReference type="OrthoDB" id="9773673at2"/>
<dbReference type="RefSeq" id="WP_093034973.1">
    <property type="nucleotide sequence ID" value="NZ_FOAG01000004.1"/>
</dbReference>
<accession>A0A1H7NUE4</accession>
<dbReference type="NCBIfam" id="TIGR02955">
    <property type="entry name" value="TMAO_TorT"/>
    <property type="match status" value="1"/>
</dbReference>
<dbReference type="GO" id="GO:0030313">
    <property type="term" value="C:cell envelope"/>
    <property type="evidence" value="ECO:0007669"/>
    <property type="project" value="UniProtKB-SubCell"/>
</dbReference>
<evidence type="ECO:0000256" key="1">
    <source>
        <dbReference type="ARBA" id="ARBA00004196"/>
    </source>
</evidence>
<dbReference type="InterPro" id="IPR025997">
    <property type="entry name" value="SBP_2_dom"/>
</dbReference>
<dbReference type="GO" id="GO:0030246">
    <property type="term" value="F:carbohydrate binding"/>
    <property type="evidence" value="ECO:0007669"/>
    <property type="project" value="UniProtKB-ARBA"/>
</dbReference>
<dbReference type="AlphaFoldDB" id="A0A1H7NUE4"/>
<feature type="chain" id="PRO_5009299719" evidence="4">
    <location>
        <begin position="19"/>
        <end position="347"/>
    </location>
</feature>
<dbReference type="SUPFAM" id="SSF53822">
    <property type="entry name" value="Periplasmic binding protein-like I"/>
    <property type="match status" value="1"/>
</dbReference>
<dbReference type="NCBIfam" id="NF008185">
    <property type="entry name" value="PRK10936.1"/>
    <property type="match status" value="1"/>
</dbReference>
<dbReference type="InterPro" id="IPR028082">
    <property type="entry name" value="Peripla_BP_I"/>
</dbReference>